<dbReference type="Pfam" id="PF01323">
    <property type="entry name" value="DSBA"/>
    <property type="match status" value="1"/>
</dbReference>
<dbReference type="PANTHER" id="PTHR35891">
    <property type="entry name" value="THIOL:DISULFIDE INTERCHANGE PROTEIN DSBA"/>
    <property type="match status" value="1"/>
</dbReference>
<dbReference type="InterPro" id="IPR050824">
    <property type="entry name" value="Thiol_disulfide_DsbA"/>
</dbReference>
<evidence type="ECO:0000256" key="8">
    <source>
        <dbReference type="PIRSR" id="PIRSR001488-1"/>
    </source>
</evidence>
<feature type="signal peptide" evidence="9">
    <location>
        <begin position="1"/>
        <end position="20"/>
    </location>
</feature>
<evidence type="ECO:0000256" key="4">
    <source>
        <dbReference type="ARBA" id="ARBA00022764"/>
    </source>
</evidence>
<proteinExistence type="inferred from homology"/>
<keyword evidence="4 7" id="KW-0574">Periplasm</keyword>
<evidence type="ECO:0000256" key="1">
    <source>
        <dbReference type="ARBA" id="ARBA00004418"/>
    </source>
</evidence>
<dbReference type="PROSITE" id="PS51352">
    <property type="entry name" value="THIOREDOXIN_2"/>
    <property type="match status" value="1"/>
</dbReference>
<dbReference type="InterPro" id="IPR023205">
    <property type="entry name" value="DsbA/DsbL"/>
</dbReference>
<dbReference type="EMBL" id="JACHET010000001">
    <property type="protein sequence ID" value="MBB6184443.1"/>
    <property type="molecule type" value="Genomic_DNA"/>
</dbReference>
<dbReference type="PROSITE" id="PS51257">
    <property type="entry name" value="PROKAR_LIPOPROTEIN"/>
    <property type="match status" value="1"/>
</dbReference>
<keyword evidence="13" id="KW-1185">Reference proteome</keyword>
<dbReference type="PIRSF" id="PIRSF001488">
    <property type="entry name" value="Tdi_protein"/>
    <property type="match status" value="1"/>
</dbReference>
<evidence type="ECO:0000313" key="12">
    <source>
        <dbReference type="EMBL" id="MBB6184443.1"/>
    </source>
</evidence>
<dbReference type="OrthoDB" id="9784896at2"/>
<comment type="subcellular location">
    <subcellularLocation>
        <location evidence="1 7">Periplasm</location>
    </subcellularLocation>
</comment>
<protein>
    <recommendedName>
        <fullName evidence="7">Thiol:disulfide interchange protein</fullName>
    </recommendedName>
</protein>
<organism evidence="11 13">
    <name type="scientific">Oleiagrimonas soli</name>
    <dbReference type="NCBI Taxonomy" id="1543381"/>
    <lineage>
        <taxon>Bacteria</taxon>
        <taxon>Pseudomonadati</taxon>
        <taxon>Pseudomonadota</taxon>
        <taxon>Gammaproteobacteria</taxon>
        <taxon>Lysobacterales</taxon>
        <taxon>Rhodanobacteraceae</taxon>
        <taxon>Oleiagrimonas</taxon>
    </lineage>
</organism>
<dbReference type="HOGENOM" id="CLU_088255_1_0_6"/>
<evidence type="ECO:0000256" key="5">
    <source>
        <dbReference type="ARBA" id="ARBA00023157"/>
    </source>
</evidence>
<keyword evidence="3 9" id="KW-0732">Signal</keyword>
<reference evidence="12 14" key="2">
    <citation type="submission" date="2020-08" db="EMBL/GenBank/DDBJ databases">
        <title>Genomic Encyclopedia of Type Strains, Phase IV (KMG-IV): sequencing the most valuable type-strain genomes for metagenomic binning, comparative biology and taxonomic classification.</title>
        <authorList>
            <person name="Goeker M."/>
        </authorList>
    </citation>
    <scope>NUCLEOTIDE SEQUENCE [LARGE SCALE GENOMIC DNA]</scope>
    <source>
        <strain evidence="12 14">DSM 107085</strain>
    </source>
</reference>
<evidence type="ECO:0000259" key="10">
    <source>
        <dbReference type="PROSITE" id="PS51352"/>
    </source>
</evidence>
<dbReference type="AlphaFoldDB" id="A0A099CYU6"/>
<evidence type="ECO:0000256" key="2">
    <source>
        <dbReference type="ARBA" id="ARBA00005791"/>
    </source>
</evidence>
<feature type="chain" id="PRO_5033215877" description="Thiol:disulfide interchange protein" evidence="9">
    <location>
        <begin position="21"/>
        <end position="214"/>
    </location>
</feature>
<comment type="caution">
    <text evidence="11">The sequence shown here is derived from an EMBL/GenBank/DDBJ whole genome shotgun (WGS) entry which is preliminary data.</text>
</comment>
<dbReference type="PANTHER" id="PTHR35891:SF2">
    <property type="entry name" value="THIOL:DISULFIDE INTERCHANGE PROTEIN DSBA"/>
    <property type="match status" value="1"/>
</dbReference>
<feature type="domain" description="Thioredoxin" evidence="10">
    <location>
        <begin position="18"/>
        <end position="207"/>
    </location>
</feature>
<keyword evidence="6" id="KW-0676">Redox-active center</keyword>
<sequence>MIKRIALLVFGIALASACSAQDNGANKAASFTDGNEYVTIPKPQRLSDSGKVEVVEVFSYGCVHCAHFAPDAEKLRKSLPKGVQFKLLPASFSPAWEPYARAYYAAQKLGVLKQTHLELFREKFEERYPINTLDELADFYARQGVDKAKFLQIANSKETDQAIARGNALIADWGVDGTPTIVVDGTYRSNHIKSYDQLLDLTHWLVQRELHKGS</sequence>
<evidence type="ECO:0000256" key="3">
    <source>
        <dbReference type="ARBA" id="ARBA00022729"/>
    </source>
</evidence>
<evidence type="ECO:0000313" key="14">
    <source>
        <dbReference type="Proteomes" id="UP000560000"/>
    </source>
</evidence>
<dbReference type="GO" id="GO:0042597">
    <property type="term" value="C:periplasmic space"/>
    <property type="evidence" value="ECO:0007669"/>
    <property type="project" value="UniProtKB-SubCell"/>
</dbReference>
<reference evidence="11 13" key="1">
    <citation type="submission" date="2014-09" db="EMBL/GenBank/DDBJ databases">
        <title>Xanthomonadaceae 3.5X direct submission.</title>
        <authorList>
            <person name="Fang T."/>
            <person name="Wang H."/>
        </authorList>
    </citation>
    <scope>NUCLEOTIDE SEQUENCE [LARGE SCALE GENOMIC DNA]</scope>
    <source>
        <strain evidence="11 13">3.5X</strain>
    </source>
</reference>
<dbReference type="STRING" id="1543381.LF63_0102215"/>
<dbReference type="CDD" id="cd03019">
    <property type="entry name" value="DsbA_DsbA"/>
    <property type="match status" value="1"/>
</dbReference>
<dbReference type="InterPro" id="IPR001853">
    <property type="entry name" value="DSBA-like_thioredoxin_dom"/>
</dbReference>
<evidence type="ECO:0000256" key="6">
    <source>
        <dbReference type="ARBA" id="ARBA00023284"/>
    </source>
</evidence>
<dbReference type="EMBL" id="JROI01000007">
    <property type="protein sequence ID" value="KGI78787.1"/>
    <property type="molecule type" value="Genomic_DNA"/>
</dbReference>
<dbReference type="RefSeq" id="WP_043099340.1">
    <property type="nucleotide sequence ID" value="NZ_JACHET010000001.1"/>
</dbReference>
<comment type="similarity">
    <text evidence="2">Belongs to the thioredoxin family. DsbA subfamily.</text>
</comment>
<dbReference type="Gene3D" id="3.40.30.10">
    <property type="entry name" value="Glutaredoxin"/>
    <property type="match status" value="1"/>
</dbReference>
<evidence type="ECO:0000313" key="13">
    <source>
        <dbReference type="Proteomes" id="UP000029708"/>
    </source>
</evidence>
<dbReference type="Proteomes" id="UP000029708">
    <property type="component" value="Unassembled WGS sequence"/>
</dbReference>
<name>A0A099CYU6_9GAMM</name>
<dbReference type="InterPro" id="IPR013766">
    <property type="entry name" value="Thioredoxin_domain"/>
</dbReference>
<keyword evidence="5 7" id="KW-1015">Disulfide bond</keyword>
<feature type="disulfide bond" description="Redox-active" evidence="8">
    <location>
        <begin position="62"/>
        <end position="65"/>
    </location>
</feature>
<dbReference type="SUPFAM" id="SSF52833">
    <property type="entry name" value="Thioredoxin-like"/>
    <property type="match status" value="1"/>
</dbReference>
<evidence type="ECO:0000313" key="11">
    <source>
        <dbReference type="EMBL" id="KGI78787.1"/>
    </source>
</evidence>
<evidence type="ECO:0000256" key="7">
    <source>
        <dbReference type="PIRNR" id="PIRNR001488"/>
    </source>
</evidence>
<accession>A0A099CYU6</accession>
<dbReference type="GO" id="GO:0016491">
    <property type="term" value="F:oxidoreductase activity"/>
    <property type="evidence" value="ECO:0007669"/>
    <property type="project" value="InterPro"/>
</dbReference>
<evidence type="ECO:0000256" key="9">
    <source>
        <dbReference type="SAM" id="SignalP"/>
    </source>
</evidence>
<dbReference type="Proteomes" id="UP000560000">
    <property type="component" value="Unassembled WGS sequence"/>
</dbReference>
<dbReference type="InterPro" id="IPR036249">
    <property type="entry name" value="Thioredoxin-like_sf"/>
</dbReference>
<gene>
    <name evidence="12" type="ORF">HNQ86_001788</name>
    <name evidence="11" type="ORF">LF63_0102215</name>
</gene>